<dbReference type="GO" id="GO:0016491">
    <property type="term" value="F:oxidoreductase activity"/>
    <property type="evidence" value="ECO:0007669"/>
    <property type="project" value="InterPro"/>
</dbReference>
<evidence type="ECO:0000259" key="7">
    <source>
        <dbReference type="Pfam" id="PF04116"/>
    </source>
</evidence>
<organism evidence="9 10">
    <name type="scientific">Crotalaria pallida</name>
    <name type="common">Smooth rattlebox</name>
    <name type="synonym">Crotalaria striata</name>
    <dbReference type="NCBI Taxonomy" id="3830"/>
    <lineage>
        <taxon>Eukaryota</taxon>
        <taxon>Viridiplantae</taxon>
        <taxon>Streptophyta</taxon>
        <taxon>Embryophyta</taxon>
        <taxon>Tracheophyta</taxon>
        <taxon>Spermatophyta</taxon>
        <taxon>Magnoliopsida</taxon>
        <taxon>eudicotyledons</taxon>
        <taxon>Gunneridae</taxon>
        <taxon>Pentapetalae</taxon>
        <taxon>rosids</taxon>
        <taxon>fabids</taxon>
        <taxon>Fabales</taxon>
        <taxon>Fabaceae</taxon>
        <taxon>Papilionoideae</taxon>
        <taxon>50 kb inversion clade</taxon>
        <taxon>genistoids sensu lato</taxon>
        <taxon>core genistoids</taxon>
        <taxon>Crotalarieae</taxon>
        <taxon>Crotalaria</taxon>
    </lineage>
</organism>
<feature type="domain" description="Very-long-chain aldehyde decarbonylase CER1-like C-terminal" evidence="8">
    <location>
        <begin position="449"/>
        <end position="611"/>
    </location>
</feature>
<comment type="caution">
    <text evidence="9">The sequence shown here is derived from an EMBL/GenBank/DDBJ whole genome shotgun (WGS) entry which is preliminary data.</text>
</comment>
<comment type="similarity">
    <text evidence="2">Belongs to the sterol desaturase family.</text>
</comment>
<accession>A0AAN9HU57</accession>
<keyword evidence="3 6" id="KW-0812">Transmembrane</keyword>
<gene>
    <name evidence="9" type="ORF">RIF29_29724</name>
</gene>
<dbReference type="Proteomes" id="UP001372338">
    <property type="component" value="Unassembled WGS sequence"/>
</dbReference>
<evidence type="ECO:0000259" key="8">
    <source>
        <dbReference type="Pfam" id="PF12076"/>
    </source>
</evidence>
<name>A0AAN9HU57_CROPI</name>
<feature type="domain" description="Fatty acid hydroxylase" evidence="7">
    <location>
        <begin position="134"/>
        <end position="270"/>
    </location>
</feature>
<dbReference type="InterPro" id="IPR050307">
    <property type="entry name" value="Sterol_Desaturase_Related"/>
</dbReference>
<dbReference type="GO" id="GO:0005506">
    <property type="term" value="F:iron ion binding"/>
    <property type="evidence" value="ECO:0007669"/>
    <property type="project" value="InterPro"/>
</dbReference>
<dbReference type="InterPro" id="IPR021940">
    <property type="entry name" value="CER1-like_C"/>
</dbReference>
<reference evidence="9 10" key="1">
    <citation type="submission" date="2024-01" db="EMBL/GenBank/DDBJ databases">
        <title>The genomes of 5 underutilized Papilionoideae crops provide insights into root nodulation and disease resistanc.</title>
        <authorList>
            <person name="Yuan L."/>
        </authorList>
    </citation>
    <scope>NUCLEOTIDE SEQUENCE [LARGE SCALE GENOMIC DNA]</scope>
    <source>
        <strain evidence="9">ZHUSHIDOU_FW_LH</strain>
        <tissue evidence="9">Leaf</tissue>
    </source>
</reference>
<evidence type="ECO:0000313" key="10">
    <source>
        <dbReference type="Proteomes" id="UP001372338"/>
    </source>
</evidence>
<evidence type="ECO:0000256" key="1">
    <source>
        <dbReference type="ARBA" id="ARBA00004141"/>
    </source>
</evidence>
<dbReference type="Pfam" id="PF04116">
    <property type="entry name" value="FA_hydroxylase"/>
    <property type="match status" value="1"/>
</dbReference>
<keyword evidence="5 6" id="KW-0472">Membrane</keyword>
<evidence type="ECO:0000256" key="6">
    <source>
        <dbReference type="SAM" id="Phobius"/>
    </source>
</evidence>
<evidence type="ECO:0000256" key="2">
    <source>
        <dbReference type="ARBA" id="ARBA00009324"/>
    </source>
</evidence>
<keyword evidence="10" id="KW-1185">Reference proteome</keyword>
<proteinExistence type="inferred from homology"/>
<dbReference type="AlphaFoldDB" id="A0AAN9HU57"/>
<dbReference type="Pfam" id="PF12076">
    <property type="entry name" value="CER1-like_C"/>
    <property type="match status" value="1"/>
</dbReference>
<feature type="transmembrane region" description="Helical" evidence="6">
    <location>
        <begin position="96"/>
        <end position="117"/>
    </location>
</feature>
<feature type="transmembrane region" description="Helical" evidence="6">
    <location>
        <begin position="180"/>
        <end position="208"/>
    </location>
</feature>
<evidence type="ECO:0000256" key="3">
    <source>
        <dbReference type="ARBA" id="ARBA00022692"/>
    </source>
</evidence>
<evidence type="ECO:0000256" key="5">
    <source>
        <dbReference type="ARBA" id="ARBA00023136"/>
    </source>
</evidence>
<dbReference type="GO" id="GO:0016020">
    <property type="term" value="C:membrane"/>
    <property type="evidence" value="ECO:0007669"/>
    <property type="project" value="UniProtKB-SubCell"/>
</dbReference>
<protein>
    <submittedName>
        <fullName evidence="9">Uncharacterized protein</fullName>
    </submittedName>
</protein>
<dbReference type="InterPro" id="IPR006694">
    <property type="entry name" value="Fatty_acid_hydroxylase"/>
</dbReference>
<sequence length="619" mass="71957">MASKPGILTDWPWNPLGSFKFVIITPWVAHSIYSLTTNEWDTTYFLIFPFIAVRMMHNQIWISISRYRTATGKNKIVDKGLEFDQVDRESNWDDQILFTALLFYVGYMIFPMVVSNLPWWRTDGVVLTALLHAGPVEFIYYWLHRALHHHFLYSRYHSHHHCSIVTEPITSVTHPFAEHLAYFTLFAIPLLTTLFTRTSSIVALYGYVLYIDFMNNMGHCNFEFLPKRLFSFLPLLKYLTYTPSFHSLHHTKFRTNYSLFMPIYDYIYGTMDKSSDATYETSLKRTKESVDVVHLTHLTTLDSIYQLRLGFASLASKPQTSEWYLPLMWPFTICSILMSWINARAFVLESNTFEDLKLQSWIIPRFKIQYFFKAQNIKLNNLIEEAIKEAELNGAKVFSLGLLNQREELNAYGELYIRRFPRLKIKVVDGSSLAAAIVLNSIPKETNQVLVRGNLNKVSFAIVNAMCERNVQVAILYKEELEKLQRSVTKSEGDLVLSPIKTPKVWLVGDGWDDDEQMNAPKGTLFIPFSHFPPKKMRKDCFYHYTPAMITPPTFMNLHSCENWLPRRVMSAWRIAGILHASEGWNVHECGDAIFSIKKVWEASIRNGFQPLKLPNDSY</sequence>
<feature type="transmembrane region" description="Helical" evidence="6">
    <location>
        <begin position="124"/>
        <end position="143"/>
    </location>
</feature>
<keyword evidence="4 6" id="KW-1133">Transmembrane helix</keyword>
<dbReference type="GO" id="GO:0008610">
    <property type="term" value="P:lipid biosynthetic process"/>
    <property type="evidence" value="ECO:0007669"/>
    <property type="project" value="InterPro"/>
</dbReference>
<dbReference type="PANTHER" id="PTHR11863">
    <property type="entry name" value="STEROL DESATURASE"/>
    <property type="match status" value="1"/>
</dbReference>
<dbReference type="EMBL" id="JAYWIO010000006">
    <property type="protein sequence ID" value="KAK7256283.1"/>
    <property type="molecule type" value="Genomic_DNA"/>
</dbReference>
<comment type="subcellular location">
    <subcellularLocation>
        <location evidence="1">Membrane</location>
        <topology evidence="1">Multi-pass membrane protein</topology>
    </subcellularLocation>
</comment>
<evidence type="ECO:0000313" key="9">
    <source>
        <dbReference type="EMBL" id="KAK7256283.1"/>
    </source>
</evidence>
<evidence type="ECO:0000256" key="4">
    <source>
        <dbReference type="ARBA" id="ARBA00022989"/>
    </source>
</evidence>